<dbReference type="EMBL" id="CP021983">
    <property type="protein sequence ID" value="ASC72390.1"/>
    <property type="molecule type" value="Genomic_DNA"/>
</dbReference>
<evidence type="ECO:0000313" key="1">
    <source>
        <dbReference type="EMBL" id="ASC72390.1"/>
    </source>
</evidence>
<name>A0A1Z3HPZ8_9CYAN</name>
<evidence type="ECO:0000313" key="2">
    <source>
        <dbReference type="Proteomes" id="UP000191901"/>
    </source>
</evidence>
<protein>
    <submittedName>
        <fullName evidence="1">Uncharacterized protein</fullName>
    </submittedName>
</protein>
<organism evidence="1 2">
    <name type="scientific">Halomicronema hongdechloris C2206</name>
    <dbReference type="NCBI Taxonomy" id="1641165"/>
    <lineage>
        <taxon>Bacteria</taxon>
        <taxon>Bacillati</taxon>
        <taxon>Cyanobacteriota</taxon>
        <taxon>Cyanophyceae</taxon>
        <taxon>Nodosilineales</taxon>
        <taxon>Nodosilineaceae</taxon>
        <taxon>Halomicronema</taxon>
    </lineage>
</organism>
<dbReference type="Proteomes" id="UP000191901">
    <property type="component" value="Chromosome"/>
</dbReference>
<dbReference type="KEGG" id="hhg:XM38_033470"/>
<dbReference type="AlphaFoldDB" id="A0A1Z3HPZ8"/>
<keyword evidence="2" id="KW-1185">Reference proteome</keyword>
<reference evidence="1 2" key="1">
    <citation type="journal article" date="2016" name="Biochim. Biophys. Acta">
        <title>Characterization of red-shifted phycobilisomes isolated from the chlorophyll f-containing cyanobacterium Halomicronema hongdechloris.</title>
        <authorList>
            <person name="Li Y."/>
            <person name="Lin Y."/>
            <person name="Garvey C.J."/>
            <person name="Birch D."/>
            <person name="Corkery R.W."/>
            <person name="Loughlin P.C."/>
            <person name="Scheer H."/>
            <person name="Willows R.D."/>
            <person name="Chen M."/>
        </authorList>
    </citation>
    <scope>NUCLEOTIDE SEQUENCE [LARGE SCALE GENOMIC DNA]</scope>
    <source>
        <strain evidence="1 2">C2206</strain>
    </source>
</reference>
<gene>
    <name evidence="1" type="ORF">XM38_033470</name>
</gene>
<accession>A0A1Z3HPZ8</accession>
<dbReference type="RefSeq" id="WP_225889330.1">
    <property type="nucleotide sequence ID" value="NZ_CP021983.2"/>
</dbReference>
<sequence>MTLDRFCVKFPAQPQASVDEAAFIPIFHEWIRDRTLAGTLLDVADYRHVPDGPGIMLITHEINYAMDRDRGELGLYAQRKLGPGATHQERLLHLLRQTAIFGSRLEADRRVAGSLKLQGGKFLLHS</sequence>
<proteinExistence type="predicted"/>